<evidence type="ECO:0000256" key="3">
    <source>
        <dbReference type="ARBA" id="ARBA00009716"/>
    </source>
</evidence>
<evidence type="ECO:0000256" key="14">
    <source>
        <dbReference type="ARBA" id="ARBA00029440"/>
    </source>
</evidence>
<evidence type="ECO:0000256" key="4">
    <source>
        <dbReference type="ARBA" id="ARBA00022605"/>
    </source>
</evidence>
<keyword evidence="12" id="KW-0314">Glutamate biosynthesis</keyword>
<protein>
    <submittedName>
        <fullName evidence="16">Glutamate synthase subunit alpha</fullName>
    </submittedName>
</protein>
<dbReference type="Pfam" id="PF00310">
    <property type="entry name" value="GATase_2"/>
    <property type="match status" value="1"/>
</dbReference>
<evidence type="ECO:0000256" key="2">
    <source>
        <dbReference type="ARBA" id="ARBA00001927"/>
    </source>
</evidence>
<evidence type="ECO:0000256" key="9">
    <source>
        <dbReference type="ARBA" id="ARBA00023002"/>
    </source>
</evidence>
<keyword evidence="13" id="KW-0003">3Fe-4S</keyword>
<keyword evidence="10" id="KW-0408">Iron</keyword>
<evidence type="ECO:0000256" key="10">
    <source>
        <dbReference type="ARBA" id="ARBA00023004"/>
    </source>
</evidence>
<sequence length="565" mass="62282">MDETHQSGLPGRQGLYDPRFEHDACGVGLVADLNNRPSHRIVEQGLTVLRRLTHRGAAGWDPETGDGAGLLLALPDAFFRARVEGLPEVYAVAMVFGGEGREGGFEAILRDEGLTPIVWREVPVHPEAIGRSARASRPRIRQLFVAPPAGCLGDDLERRLFIARRRAEQALGEGLYVCSLSARSVVYKGLLLARQLDAFYEDLRAPDFASALAVAHQRYSTNTFPTWNLAQPFRLLAHNGEINTLHGNLAALRAREPGLASPLFGDNLAKVLPLIPPGQSDSACLDNMLELLVRAGRDLPHAMLMLLPQAWGPTHYMGNDVRGFLEYESALMEPWGGPAAVVFSDGLRAGAALDRNGLRPARYALCKDGTFVLASEAGVLDLAPEDIVRRGRLRPGEMIWLDLAAHRVMGDAEIKAHVARRRPYRRWVEENRIVVDGLFRETAPDPVPGGLAALQRRFGYSREDVASIVLPMARQGQEPVGSMGDDSALAVLSDRPRLLFDYFKQRFAQVTNPPIDPIRERSVMSLMTYVGNHANILEETPAHARLIKLRRPLLTDAEVERLGHV</sequence>
<accession>A0A9D1T1U4</accession>
<evidence type="ECO:0000256" key="5">
    <source>
        <dbReference type="ARBA" id="ARBA00022630"/>
    </source>
</evidence>
<feature type="domain" description="Glutamine amidotransferase type-2" evidence="15">
    <location>
        <begin position="25"/>
        <end position="404"/>
    </location>
</feature>
<dbReference type="InterPro" id="IPR050711">
    <property type="entry name" value="ET-N_metabolism_enzyme"/>
</dbReference>
<keyword evidence="6" id="KW-0288">FMN</keyword>
<dbReference type="EMBL" id="DVOR01000004">
    <property type="protein sequence ID" value="HIV08502.1"/>
    <property type="molecule type" value="Genomic_DNA"/>
</dbReference>
<evidence type="ECO:0000313" key="17">
    <source>
        <dbReference type="Proteomes" id="UP000886845"/>
    </source>
</evidence>
<dbReference type="PANTHER" id="PTHR11938">
    <property type="entry name" value="FAD NADPH DEHYDROGENASE/OXIDOREDUCTASE"/>
    <property type="match status" value="1"/>
</dbReference>
<evidence type="ECO:0000256" key="7">
    <source>
        <dbReference type="ARBA" id="ARBA00022723"/>
    </source>
</evidence>
<dbReference type="InterPro" id="IPR029055">
    <property type="entry name" value="Ntn_hydrolases_N"/>
</dbReference>
<comment type="pathway">
    <text evidence="14">Amino-acid biosynthesis.</text>
</comment>
<evidence type="ECO:0000256" key="1">
    <source>
        <dbReference type="ARBA" id="ARBA00001917"/>
    </source>
</evidence>
<keyword evidence="9" id="KW-0560">Oxidoreductase</keyword>
<evidence type="ECO:0000313" key="16">
    <source>
        <dbReference type="EMBL" id="HIV08502.1"/>
    </source>
</evidence>
<dbReference type="InterPro" id="IPR013785">
    <property type="entry name" value="Aldolase_TIM"/>
</dbReference>
<dbReference type="GO" id="GO:0019676">
    <property type="term" value="P:ammonia assimilation cycle"/>
    <property type="evidence" value="ECO:0007669"/>
    <property type="project" value="TreeGrafter"/>
</dbReference>
<keyword evidence="7" id="KW-0479">Metal-binding</keyword>
<evidence type="ECO:0000259" key="15">
    <source>
        <dbReference type="PROSITE" id="PS51278"/>
    </source>
</evidence>
<name>A0A9D1T1U4_9BACT</name>
<evidence type="ECO:0000256" key="13">
    <source>
        <dbReference type="ARBA" id="ARBA00023291"/>
    </source>
</evidence>
<comment type="cofactor">
    <cofactor evidence="1">
        <name>FMN</name>
        <dbReference type="ChEBI" id="CHEBI:58210"/>
    </cofactor>
</comment>
<comment type="cofactor">
    <cofactor evidence="2">
        <name>[3Fe-4S] cluster</name>
        <dbReference type="ChEBI" id="CHEBI:21137"/>
    </cofactor>
</comment>
<evidence type="ECO:0000256" key="11">
    <source>
        <dbReference type="ARBA" id="ARBA00023014"/>
    </source>
</evidence>
<dbReference type="SUPFAM" id="SSF51395">
    <property type="entry name" value="FMN-linked oxidoreductases"/>
    <property type="match status" value="1"/>
</dbReference>
<organism evidence="16 17">
    <name type="scientific">Candidatus Spyradenecus faecavium</name>
    <dbReference type="NCBI Taxonomy" id="2840947"/>
    <lineage>
        <taxon>Bacteria</taxon>
        <taxon>Pseudomonadati</taxon>
        <taxon>Lentisphaerota</taxon>
        <taxon>Lentisphaeria</taxon>
        <taxon>Lentisphaerales</taxon>
        <taxon>Lentisphaeraceae</taxon>
        <taxon>Lentisphaeraceae incertae sedis</taxon>
        <taxon>Candidatus Spyradenecus</taxon>
    </lineage>
</organism>
<dbReference type="Proteomes" id="UP000886845">
    <property type="component" value="Unassembled WGS sequence"/>
</dbReference>
<dbReference type="GO" id="GO:0015930">
    <property type="term" value="F:glutamate synthase activity"/>
    <property type="evidence" value="ECO:0007669"/>
    <property type="project" value="InterPro"/>
</dbReference>
<reference evidence="16" key="1">
    <citation type="submission" date="2020-10" db="EMBL/GenBank/DDBJ databases">
        <authorList>
            <person name="Gilroy R."/>
        </authorList>
    </citation>
    <scope>NUCLEOTIDE SEQUENCE</scope>
    <source>
        <strain evidence="16">35461</strain>
    </source>
</reference>
<proteinExistence type="inferred from homology"/>
<feature type="non-terminal residue" evidence="16">
    <location>
        <position position="565"/>
    </location>
</feature>
<evidence type="ECO:0000256" key="12">
    <source>
        <dbReference type="ARBA" id="ARBA00023164"/>
    </source>
</evidence>
<evidence type="ECO:0000256" key="6">
    <source>
        <dbReference type="ARBA" id="ARBA00022643"/>
    </source>
</evidence>
<dbReference type="GO" id="GO:0046872">
    <property type="term" value="F:metal ion binding"/>
    <property type="evidence" value="ECO:0007669"/>
    <property type="project" value="UniProtKB-KW"/>
</dbReference>
<dbReference type="InterPro" id="IPR017932">
    <property type="entry name" value="GATase_2_dom"/>
</dbReference>
<dbReference type="Gene3D" id="3.60.20.10">
    <property type="entry name" value="Glutamine Phosphoribosylpyrophosphate, subunit 1, domain 1"/>
    <property type="match status" value="1"/>
</dbReference>
<gene>
    <name evidence="16" type="ORF">IAC79_00100</name>
</gene>
<dbReference type="InterPro" id="IPR006982">
    <property type="entry name" value="Glu_synth_centr_N"/>
</dbReference>
<dbReference type="SUPFAM" id="SSF56235">
    <property type="entry name" value="N-terminal nucleophile aminohydrolases (Ntn hydrolases)"/>
    <property type="match status" value="1"/>
</dbReference>
<dbReference type="PANTHER" id="PTHR11938:SF133">
    <property type="entry name" value="GLUTAMATE SYNTHASE (NADH)"/>
    <property type="match status" value="1"/>
</dbReference>
<reference evidence="16" key="2">
    <citation type="journal article" date="2021" name="PeerJ">
        <title>Extensive microbial diversity within the chicken gut microbiome revealed by metagenomics and culture.</title>
        <authorList>
            <person name="Gilroy R."/>
            <person name="Ravi A."/>
            <person name="Getino M."/>
            <person name="Pursley I."/>
            <person name="Horton D.L."/>
            <person name="Alikhan N.F."/>
            <person name="Baker D."/>
            <person name="Gharbi K."/>
            <person name="Hall N."/>
            <person name="Watson M."/>
            <person name="Adriaenssens E.M."/>
            <person name="Foster-Nyarko E."/>
            <person name="Jarju S."/>
            <person name="Secka A."/>
            <person name="Antonio M."/>
            <person name="Oren A."/>
            <person name="Chaudhuri R.R."/>
            <person name="La Ragione R."/>
            <person name="Hildebrand F."/>
            <person name="Pallen M.J."/>
        </authorList>
    </citation>
    <scope>NUCLEOTIDE SEQUENCE</scope>
    <source>
        <strain evidence="16">35461</strain>
    </source>
</reference>
<evidence type="ECO:0000256" key="8">
    <source>
        <dbReference type="ARBA" id="ARBA00022962"/>
    </source>
</evidence>
<comment type="caution">
    <text evidence="16">The sequence shown here is derived from an EMBL/GenBank/DDBJ whole genome shotgun (WGS) entry which is preliminary data.</text>
</comment>
<comment type="similarity">
    <text evidence="3">Belongs to the glutamate synthase family.</text>
</comment>
<keyword evidence="8" id="KW-0315">Glutamine amidotransferase</keyword>
<dbReference type="GO" id="GO:0006537">
    <property type="term" value="P:glutamate biosynthetic process"/>
    <property type="evidence" value="ECO:0007669"/>
    <property type="project" value="UniProtKB-KW"/>
</dbReference>
<keyword evidence="4" id="KW-0028">Amino-acid biosynthesis</keyword>
<dbReference type="Pfam" id="PF04898">
    <property type="entry name" value="Glu_syn_central"/>
    <property type="match status" value="1"/>
</dbReference>
<keyword evidence="5" id="KW-0285">Flavoprotein</keyword>
<dbReference type="GO" id="GO:0051538">
    <property type="term" value="F:3 iron, 4 sulfur cluster binding"/>
    <property type="evidence" value="ECO:0007669"/>
    <property type="project" value="UniProtKB-KW"/>
</dbReference>
<dbReference type="Gene3D" id="3.20.20.70">
    <property type="entry name" value="Aldolase class I"/>
    <property type="match status" value="1"/>
</dbReference>
<dbReference type="AlphaFoldDB" id="A0A9D1T1U4"/>
<dbReference type="PROSITE" id="PS51278">
    <property type="entry name" value="GATASE_TYPE_2"/>
    <property type="match status" value="1"/>
</dbReference>
<keyword evidence="11" id="KW-0411">Iron-sulfur</keyword>
<dbReference type="CDD" id="cd00713">
    <property type="entry name" value="GltS"/>
    <property type="match status" value="1"/>
</dbReference>